<proteinExistence type="predicted"/>
<keyword evidence="2" id="KW-1185">Reference proteome</keyword>
<evidence type="ECO:0000313" key="1">
    <source>
        <dbReference type="EMBL" id="OCT12618.1"/>
    </source>
</evidence>
<protein>
    <submittedName>
        <fullName evidence="1">Uncharacterized protein</fullName>
    </submittedName>
</protein>
<comment type="caution">
    <text evidence="1">The sequence shown here is derived from an EMBL/GenBank/DDBJ whole genome shotgun (WGS) entry which is preliminary data.</text>
</comment>
<dbReference type="AlphaFoldDB" id="A0A1C0ZX56"/>
<sequence length="63" mass="6892">MEKGRIVITPETLLRALGYKHVKADEIIVDMFSNQVIIDVSGACDLYPVSISPIPEYTAVTGL</sequence>
<reference evidence="2" key="1">
    <citation type="submission" date="2016-05" db="EMBL/GenBank/DDBJ databases">
        <title>Paenibacillus oryzae. sp. nov., isolated from the rice root.</title>
        <authorList>
            <person name="Zhang J."/>
            <person name="Zhang X."/>
        </authorList>
    </citation>
    <scope>NUCLEOTIDE SEQUENCE [LARGE SCALE GENOMIC DNA]</scope>
    <source>
        <strain evidence="2">KCTC13222</strain>
    </source>
</reference>
<dbReference type="STRING" id="512399.A8709_32935"/>
<organism evidence="1 2">
    <name type="scientific">Paenibacillus pectinilyticus</name>
    <dbReference type="NCBI Taxonomy" id="512399"/>
    <lineage>
        <taxon>Bacteria</taxon>
        <taxon>Bacillati</taxon>
        <taxon>Bacillota</taxon>
        <taxon>Bacilli</taxon>
        <taxon>Bacillales</taxon>
        <taxon>Paenibacillaceae</taxon>
        <taxon>Paenibacillus</taxon>
    </lineage>
</organism>
<dbReference type="RefSeq" id="WP_065857085.1">
    <property type="nucleotide sequence ID" value="NZ_LYPC01000027.1"/>
</dbReference>
<accession>A0A1C0ZX56</accession>
<evidence type="ECO:0000313" key="2">
    <source>
        <dbReference type="Proteomes" id="UP000093309"/>
    </source>
</evidence>
<gene>
    <name evidence="1" type="ORF">A8709_32935</name>
</gene>
<dbReference type="Proteomes" id="UP000093309">
    <property type="component" value="Unassembled WGS sequence"/>
</dbReference>
<name>A0A1C0ZX56_9BACL</name>
<dbReference type="EMBL" id="LYPC01000027">
    <property type="protein sequence ID" value="OCT12618.1"/>
    <property type="molecule type" value="Genomic_DNA"/>
</dbReference>